<reference evidence="1 2" key="1">
    <citation type="submission" date="2014-10" db="EMBL/GenBank/DDBJ databases">
        <title>Kaistella jeonii genome.</title>
        <authorList>
            <person name="Clayton J.T."/>
            <person name="Newman J.D."/>
        </authorList>
    </citation>
    <scope>NUCLEOTIDE SEQUENCE [LARGE SCALE GENOMIC DNA]</scope>
    <source>
        <strain evidence="1 2">DSM 17048</strain>
    </source>
</reference>
<accession>A0A0C1D9C5</accession>
<organism evidence="1 2">
    <name type="scientific">Kaistella jeonii</name>
    <dbReference type="NCBI Taxonomy" id="266749"/>
    <lineage>
        <taxon>Bacteria</taxon>
        <taxon>Pseudomonadati</taxon>
        <taxon>Bacteroidota</taxon>
        <taxon>Flavobacteriia</taxon>
        <taxon>Flavobacteriales</taxon>
        <taxon>Weeksellaceae</taxon>
        <taxon>Chryseobacterium group</taxon>
        <taxon>Kaistella</taxon>
    </lineage>
</organism>
<comment type="caution">
    <text evidence="1">The sequence shown here is derived from an EMBL/GenBank/DDBJ whole genome shotgun (WGS) entry which is preliminary data.</text>
</comment>
<evidence type="ECO:0000313" key="2">
    <source>
        <dbReference type="Proteomes" id="UP000031473"/>
    </source>
</evidence>
<dbReference type="AlphaFoldDB" id="A0A0C1D9C5"/>
<evidence type="ECO:0000313" key="1">
    <source>
        <dbReference type="EMBL" id="KIA90485.1"/>
    </source>
</evidence>
<dbReference type="SUPFAM" id="SSF56954">
    <property type="entry name" value="Outer membrane efflux proteins (OEP)"/>
    <property type="match status" value="1"/>
</dbReference>
<dbReference type="OrthoDB" id="1091220at2"/>
<dbReference type="Gene3D" id="1.20.1600.10">
    <property type="entry name" value="Outer membrane efflux proteins (OEP)"/>
    <property type="match status" value="1"/>
</dbReference>
<name>A0A0C1D9C5_9FLAO</name>
<dbReference type="GO" id="GO:0015562">
    <property type="term" value="F:efflux transmembrane transporter activity"/>
    <property type="evidence" value="ECO:0007669"/>
    <property type="project" value="InterPro"/>
</dbReference>
<keyword evidence="2" id="KW-1185">Reference proteome</keyword>
<evidence type="ECO:0008006" key="3">
    <source>
        <dbReference type="Google" id="ProtNLM"/>
    </source>
</evidence>
<gene>
    <name evidence="1" type="ORF">OA86_00910</name>
</gene>
<dbReference type="EMBL" id="JSYL01000001">
    <property type="protein sequence ID" value="KIA90485.1"/>
    <property type="molecule type" value="Genomic_DNA"/>
</dbReference>
<dbReference type="STRING" id="266749.SAMN05421876_101351"/>
<proteinExistence type="predicted"/>
<dbReference type="Proteomes" id="UP000031473">
    <property type="component" value="Unassembled WGS sequence"/>
</dbReference>
<sequence length="420" mass="48220">MTDLNHFKKLLILLIVLVSIGFYHAQNTGTLAYYLQVSQQNNPNLKDFSNQMKITALDSIKMRRDFGFKVNGIADASYSPQVQDWGYNGNSTINGKNLALLGRVSRDIISKKNYESKLNSFSLGIQQLLNQKNLSALNLKKAITEQYLLTYENQEQKKIDAEIIYIFEQEDLILKKLTQNSVFRQTDYLSFKVNSQQIVLTQKQHLADWQHNFALLQYLSGNDETKPSNLESPTFGLQDTQDFQQSVYAQTLRTDSLKLNNDIQLINYSYQPKIAIFADGGYSSALLQSPYKNFGISAGLSLNIPIYDGHQKELLISQKKIELDTKKNYAAFYEKQYQQQKAQIKQQILQYREMVNLATTQMKFSKTLIEANLKQLPTGDVKMVDFILAITNYTSLKSGLLQYKMQVLRLENQLDNMILP</sequence>
<protein>
    <recommendedName>
        <fullName evidence="3">Transporter</fullName>
    </recommendedName>
</protein>
<dbReference type="RefSeq" id="WP_039347407.1">
    <property type="nucleotide sequence ID" value="NZ_FOLA01000001.1"/>
</dbReference>